<name>A0ABZ2PXT9_9BURK</name>
<accession>A0ABZ2PXT9</accession>
<gene>
    <name evidence="1" type="ORF">IHE29_10570</name>
</gene>
<dbReference type="RefSeq" id="WP_338910725.1">
    <property type="nucleotide sequence ID" value="NZ_CP062176.1"/>
</dbReference>
<evidence type="ECO:0000313" key="2">
    <source>
        <dbReference type="Proteomes" id="UP001493153"/>
    </source>
</evidence>
<reference evidence="1 2" key="1">
    <citation type="submission" date="2020-09" db="EMBL/GenBank/DDBJ databases">
        <title>Genome sequences of Mycetohabitans spp.</title>
        <authorList>
            <person name="Carter M.E."/>
            <person name="Carpenter S.C.D."/>
            <person name="Bogdanove A.J."/>
        </authorList>
    </citation>
    <scope>NUCLEOTIDE SEQUENCE [LARGE SCALE GENOMIC DNA]</scope>
    <source>
        <strain evidence="1 2">B12</strain>
    </source>
</reference>
<dbReference type="EMBL" id="CP062176">
    <property type="protein sequence ID" value="WXK39682.1"/>
    <property type="molecule type" value="Genomic_DNA"/>
</dbReference>
<organism evidence="1 2">
    <name type="scientific">Mycetohabitans rhizoxinica</name>
    <dbReference type="NCBI Taxonomy" id="412963"/>
    <lineage>
        <taxon>Bacteria</taxon>
        <taxon>Pseudomonadati</taxon>
        <taxon>Pseudomonadota</taxon>
        <taxon>Betaproteobacteria</taxon>
        <taxon>Burkholderiales</taxon>
        <taxon>Burkholderiaceae</taxon>
        <taxon>Mycetohabitans</taxon>
    </lineage>
</organism>
<protein>
    <submittedName>
        <fullName evidence="1">Uncharacterized protein</fullName>
    </submittedName>
</protein>
<dbReference type="Proteomes" id="UP001493153">
    <property type="component" value="Chromosome"/>
</dbReference>
<proteinExistence type="predicted"/>
<sequence length="92" mass="10551">MHTRIHATDKGLVVERRERFEGLVDTCKALHNSGLHGDNDMPLYAHVPAVLIEDYLNRTGITFAEFMTEQSHIKQFLNDPALAYFRVSPKRV</sequence>
<evidence type="ECO:0000313" key="1">
    <source>
        <dbReference type="EMBL" id="WXK39682.1"/>
    </source>
</evidence>
<keyword evidence="2" id="KW-1185">Reference proteome</keyword>